<organism evidence="2 3">
    <name type="scientific">Solibaculum intestinale</name>
    <dbReference type="NCBI Taxonomy" id="3133165"/>
    <lineage>
        <taxon>Bacteria</taxon>
        <taxon>Bacillati</taxon>
        <taxon>Bacillota</taxon>
        <taxon>Clostridia</taxon>
        <taxon>Eubacteriales</taxon>
        <taxon>Oscillospiraceae</taxon>
        <taxon>Solibaculum</taxon>
    </lineage>
</organism>
<dbReference type="EMBL" id="JBBMFD010000001">
    <property type="protein sequence ID" value="MEQ2439511.1"/>
    <property type="molecule type" value="Genomic_DNA"/>
</dbReference>
<sequence>MNKTGSASFSLAKLTEYLKGDKGRKLLLIVGAVAILLIFLSSILPSSTPKEEAKTTQTFSVEAYTKELENRLMGVVCSIQGVGETQIMVTLENGVEYVYESEERKNTDKSQDISGDDTKRITEKDDTQRSVTVVDGSDGKEALVRTQKEPTVKGVIIVCAGGDDAVVQQRVTQAVTTALDISSKRVCVTKLSK</sequence>
<name>A0ABV1DYX4_9FIRM</name>
<accession>A0ABV1DYX4</accession>
<keyword evidence="3" id="KW-1185">Reference proteome</keyword>
<feature type="transmembrane region" description="Helical" evidence="1">
    <location>
        <begin position="26"/>
        <end position="44"/>
    </location>
</feature>
<evidence type="ECO:0000313" key="2">
    <source>
        <dbReference type="EMBL" id="MEQ2439511.1"/>
    </source>
</evidence>
<evidence type="ECO:0000256" key="1">
    <source>
        <dbReference type="SAM" id="Phobius"/>
    </source>
</evidence>
<evidence type="ECO:0000313" key="3">
    <source>
        <dbReference type="Proteomes" id="UP001489509"/>
    </source>
</evidence>
<comment type="caution">
    <text evidence="2">The sequence shown here is derived from an EMBL/GenBank/DDBJ whole genome shotgun (WGS) entry which is preliminary data.</text>
</comment>
<keyword evidence="1" id="KW-0472">Membrane</keyword>
<evidence type="ECO:0008006" key="4">
    <source>
        <dbReference type="Google" id="ProtNLM"/>
    </source>
</evidence>
<dbReference type="Proteomes" id="UP001489509">
    <property type="component" value="Unassembled WGS sequence"/>
</dbReference>
<proteinExistence type="predicted"/>
<protein>
    <recommendedName>
        <fullName evidence="4">Stage III sporulation protein AG</fullName>
    </recommendedName>
</protein>
<reference evidence="2 3" key="1">
    <citation type="submission" date="2024-03" db="EMBL/GenBank/DDBJ databases">
        <title>Human intestinal bacterial collection.</title>
        <authorList>
            <person name="Pauvert C."/>
            <person name="Hitch T.C.A."/>
            <person name="Clavel T."/>
        </authorList>
    </citation>
    <scope>NUCLEOTIDE SEQUENCE [LARGE SCALE GENOMIC DNA]</scope>
    <source>
        <strain evidence="2 3">CLA-JM-H44</strain>
    </source>
</reference>
<dbReference type="RefSeq" id="WP_349217769.1">
    <property type="nucleotide sequence ID" value="NZ_JBBMFD010000001.1"/>
</dbReference>
<keyword evidence="1" id="KW-1133">Transmembrane helix</keyword>
<keyword evidence="1" id="KW-0812">Transmembrane</keyword>
<gene>
    <name evidence="2" type="ORF">WMO26_01570</name>
</gene>